<dbReference type="PANTHER" id="PTHR37019">
    <property type="entry name" value="CHROMOSOME 1, WHOLE GENOME SHOTGUN SEQUENCE"/>
    <property type="match status" value="1"/>
</dbReference>
<keyword evidence="5" id="KW-1185">Reference proteome</keyword>
<evidence type="ECO:0000313" key="5">
    <source>
        <dbReference type="Proteomes" id="UP000054342"/>
    </source>
</evidence>
<dbReference type="Proteomes" id="UP000054342">
    <property type="component" value="Unassembled WGS sequence"/>
</dbReference>
<dbReference type="EMBL" id="KN847323">
    <property type="protein sequence ID" value="KIW50028.1"/>
    <property type="molecule type" value="Genomic_DNA"/>
</dbReference>
<sequence>MRLTMASIPLPYIAFFLWIEPFSTLVGAFYAWLKPGTYLELTHAQSAPGILGVPVSTEVALRQLGNLYVAFAINEAFVLRATTDLRVWRTLLLGLLIADFGHLYSCFPLGLNYYYDIKSWNSIAYGNILFVYCGALTRICFLLGLGVGERIALGGPVKAKAKAKKSVRMIAESDAAPVTPTQMNKTPAQSTRRKRQNKSS</sequence>
<accession>A0A0D2E3L9</accession>
<feature type="transmembrane region" description="Helical" evidence="2">
    <location>
        <begin position="12"/>
        <end position="33"/>
    </location>
</feature>
<dbReference type="Pfam" id="PF24803">
    <property type="entry name" value="DUF7704"/>
    <property type="match status" value="1"/>
</dbReference>
<feature type="transmembrane region" description="Helical" evidence="2">
    <location>
        <begin position="91"/>
        <end position="111"/>
    </location>
</feature>
<dbReference type="InterPro" id="IPR056121">
    <property type="entry name" value="DUF7704"/>
</dbReference>
<evidence type="ECO:0000313" key="4">
    <source>
        <dbReference type="EMBL" id="KIW50028.1"/>
    </source>
</evidence>
<feature type="transmembrane region" description="Helical" evidence="2">
    <location>
        <begin position="123"/>
        <end position="145"/>
    </location>
</feature>
<feature type="compositionally biased region" description="Polar residues" evidence="1">
    <location>
        <begin position="179"/>
        <end position="190"/>
    </location>
</feature>
<evidence type="ECO:0000256" key="1">
    <source>
        <dbReference type="SAM" id="MobiDB-lite"/>
    </source>
</evidence>
<evidence type="ECO:0000259" key="3">
    <source>
        <dbReference type="Pfam" id="PF24803"/>
    </source>
</evidence>
<dbReference type="PANTHER" id="PTHR37019:SF1">
    <property type="entry name" value="EXPERA DOMAIN-CONTAINING PROTEIN"/>
    <property type="match status" value="1"/>
</dbReference>
<proteinExistence type="predicted"/>
<dbReference type="HOGENOM" id="CLU_112091_0_0_1"/>
<dbReference type="GeneID" id="25333560"/>
<protein>
    <recommendedName>
        <fullName evidence="3">DUF7704 domain-containing protein</fullName>
    </recommendedName>
</protein>
<evidence type="ECO:0000256" key="2">
    <source>
        <dbReference type="SAM" id="Phobius"/>
    </source>
</evidence>
<keyword evidence="2" id="KW-1133">Transmembrane helix</keyword>
<feature type="compositionally biased region" description="Basic residues" evidence="1">
    <location>
        <begin position="191"/>
        <end position="200"/>
    </location>
</feature>
<dbReference type="AlphaFoldDB" id="A0A0D2E3L9"/>
<keyword evidence="2" id="KW-0812">Transmembrane</keyword>
<name>A0A0D2E3L9_9EURO</name>
<feature type="domain" description="DUF7704" evidence="3">
    <location>
        <begin position="7"/>
        <end position="145"/>
    </location>
</feature>
<feature type="region of interest" description="Disordered" evidence="1">
    <location>
        <begin position="172"/>
        <end position="200"/>
    </location>
</feature>
<organism evidence="4 5">
    <name type="scientific">Exophiala xenobiotica</name>
    <dbReference type="NCBI Taxonomy" id="348802"/>
    <lineage>
        <taxon>Eukaryota</taxon>
        <taxon>Fungi</taxon>
        <taxon>Dikarya</taxon>
        <taxon>Ascomycota</taxon>
        <taxon>Pezizomycotina</taxon>
        <taxon>Eurotiomycetes</taxon>
        <taxon>Chaetothyriomycetidae</taxon>
        <taxon>Chaetothyriales</taxon>
        <taxon>Herpotrichiellaceae</taxon>
        <taxon>Exophiala</taxon>
    </lineage>
</organism>
<gene>
    <name evidence="4" type="ORF">PV05_11652</name>
</gene>
<reference evidence="4 5" key="1">
    <citation type="submission" date="2015-01" db="EMBL/GenBank/DDBJ databases">
        <title>The Genome Sequence of Exophiala xenobiotica CBS118157.</title>
        <authorList>
            <consortium name="The Broad Institute Genomics Platform"/>
            <person name="Cuomo C."/>
            <person name="de Hoog S."/>
            <person name="Gorbushina A."/>
            <person name="Stielow B."/>
            <person name="Teixiera M."/>
            <person name="Abouelleil A."/>
            <person name="Chapman S.B."/>
            <person name="Priest M."/>
            <person name="Young S.K."/>
            <person name="Wortman J."/>
            <person name="Nusbaum C."/>
            <person name="Birren B."/>
        </authorList>
    </citation>
    <scope>NUCLEOTIDE SEQUENCE [LARGE SCALE GENOMIC DNA]</scope>
    <source>
        <strain evidence="4 5">CBS 118157</strain>
    </source>
</reference>
<keyword evidence="2" id="KW-0472">Membrane</keyword>
<dbReference type="RefSeq" id="XP_013310612.1">
    <property type="nucleotide sequence ID" value="XM_013455158.1"/>
</dbReference>
<dbReference type="OrthoDB" id="2937326at2759"/>